<sequence length="76" mass="8134">MGVRLYSVVSDGRAGRVFGHAVVTSAVDEPLYLPGRRCPGPRSMTGRIDGLDRCATVEGASGNGTRIDVHLPLRRQ</sequence>
<dbReference type="RefSeq" id="WP_394322969.1">
    <property type="nucleotide sequence ID" value="NZ_JBHMQV010000009.1"/>
</dbReference>
<protein>
    <submittedName>
        <fullName evidence="1">Uncharacterized protein</fullName>
    </submittedName>
</protein>
<proteinExistence type="predicted"/>
<dbReference type="Proteomes" id="UP001589887">
    <property type="component" value="Unassembled WGS sequence"/>
</dbReference>
<gene>
    <name evidence="1" type="ORF">ACFH04_32770</name>
</gene>
<dbReference type="EMBL" id="JBHMQV010000009">
    <property type="protein sequence ID" value="MFC0848446.1"/>
    <property type="molecule type" value="Genomic_DNA"/>
</dbReference>
<evidence type="ECO:0000313" key="1">
    <source>
        <dbReference type="EMBL" id="MFC0848446.1"/>
    </source>
</evidence>
<reference evidence="1 2" key="1">
    <citation type="submission" date="2024-09" db="EMBL/GenBank/DDBJ databases">
        <authorList>
            <person name="Sun Q."/>
            <person name="Mori K."/>
        </authorList>
    </citation>
    <scope>NUCLEOTIDE SEQUENCE [LARGE SCALE GENOMIC DNA]</scope>
    <source>
        <strain evidence="1 2">JCM 4557</strain>
    </source>
</reference>
<comment type="caution">
    <text evidence="1">The sequence shown here is derived from an EMBL/GenBank/DDBJ whole genome shotgun (WGS) entry which is preliminary data.</text>
</comment>
<organism evidence="1 2">
    <name type="scientific">Streptomyces noboritoensis</name>
    <dbReference type="NCBI Taxonomy" id="67337"/>
    <lineage>
        <taxon>Bacteria</taxon>
        <taxon>Bacillati</taxon>
        <taxon>Actinomycetota</taxon>
        <taxon>Actinomycetes</taxon>
        <taxon>Kitasatosporales</taxon>
        <taxon>Streptomycetaceae</taxon>
        <taxon>Streptomyces</taxon>
    </lineage>
</organism>
<evidence type="ECO:0000313" key="2">
    <source>
        <dbReference type="Proteomes" id="UP001589887"/>
    </source>
</evidence>
<keyword evidence="2" id="KW-1185">Reference proteome</keyword>
<accession>A0ABV6TT26</accession>
<name>A0ABV6TT26_9ACTN</name>